<name>A0A2S8F1S7_9BACT</name>
<evidence type="ECO:0000313" key="4">
    <source>
        <dbReference type="EMBL" id="PQO26132.1"/>
    </source>
</evidence>
<proteinExistence type="predicted"/>
<dbReference type="Pfam" id="PF20397">
    <property type="entry name" value="DUF6690"/>
    <property type="match status" value="1"/>
</dbReference>
<evidence type="ECO:0000256" key="1">
    <source>
        <dbReference type="SAM" id="MobiDB-lite"/>
    </source>
</evidence>
<gene>
    <name evidence="4" type="ORF">C5Y96_22045</name>
</gene>
<organism evidence="4 5">
    <name type="scientific">Blastopirellula marina</name>
    <dbReference type="NCBI Taxonomy" id="124"/>
    <lineage>
        <taxon>Bacteria</taxon>
        <taxon>Pseudomonadati</taxon>
        <taxon>Planctomycetota</taxon>
        <taxon>Planctomycetia</taxon>
        <taxon>Pirellulales</taxon>
        <taxon>Pirellulaceae</taxon>
        <taxon>Blastopirellula</taxon>
    </lineage>
</organism>
<feature type="domain" description="DUF6690" evidence="3">
    <location>
        <begin position="12"/>
        <end position="255"/>
    </location>
</feature>
<evidence type="ECO:0000256" key="2">
    <source>
        <dbReference type="SAM" id="Phobius"/>
    </source>
</evidence>
<keyword evidence="2" id="KW-1133">Transmembrane helix</keyword>
<protein>
    <recommendedName>
        <fullName evidence="3">DUF6690 domain-containing protein</fullName>
    </recommendedName>
</protein>
<reference evidence="4 5" key="1">
    <citation type="submission" date="2018-02" db="EMBL/GenBank/DDBJ databases">
        <title>Comparative genomes isolates from brazilian mangrove.</title>
        <authorList>
            <person name="Araujo J.E."/>
            <person name="Taketani R.G."/>
            <person name="Silva M.C.P."/>
            <person name="Loureco M.V."/>
            <person name="Andreote F.D."/>
        </authorList>
    </citation>
    <scope>NUCLEOTIDE SEQUENCE [LARGE SCALE GENOMIC DNA]</scope>
    <source>
        <strain evidence="4 5">HEX-2 MGV</strain>
    </source>
</reference>
<feature type="transmembrane region" description="Helical" evidence="2">
    <location>
        <begin position="15"/>
        <end position="32"/>
    </location>
</feature>
<keyword evidence="2" id="KW-0472">Membrane</keyword>
<evidence type="ECO:0000313" key="5">
    <source>
        <dbReference type="Proteomes" id="UP000240009"/>
    </source>
</evidence>
<accession>A0A2S8F1S7</accession>
<keyword evidence="2" id="KW-0812">Transmembrane</keyword>
<dbReference type="AlphaFoldDB" id="A0A2S8F1S7"/>
<sequence>MNHQWKESIVFRRTVMFWVAAAASFGVPYSYYNPTVRETASSYWNKASELVPSGESAPAASIAGEGNPTPQNQVSAPTAPVAAAKPLGPPSAAPVFEQFDHFINFNANPRWIMETWPRVSTTLSDVRLEGLRVPLVSGSRIDDIAGSLTYYFDQDKVLQRITFHGTTGDERRLVGMLTQHYKFESEPAVAGSLYMVKWNGEPVSVLRVEPAAVINQNLPHTRLKIDLEINRPSRYYSLSPEMAKLVDRDKHAGRWGFK</sequence>
<evidence type="ECO:0000259" key="3">
    <source>
        <dbReference type="Pfam" id="PF20397"/>
    </source>
</evidence>
<feature type="region of interest" description="Disordered" evidence="1">
    <location>
        <begin position="56"/>
        <end position="83"/>
    </location>
</feature>
<comment type="caution">
    <text evidence="4">The sequence shown here is derived from an EMBL/GenBank/DDBJ whole genome shotgun (WGS) entry which is preliminary data.</text>
</comment>
<dbReference type="Proteomes" id="UP000240009">
    <property type="component" value="Unassembled WGS sequence"/>
</dbReference>
<dbReference type="EMBL" id="PUIA01000069">
    <property type="protein sequence ID" value="PQO26132.1"/>
    <property type="molecule type" value="Genomic_DNA"/>
</dbReference>
<dbReference type="InterPro" id="IPR046512">
    <property type="entry name" value="DUF6690"/>
</dbReference>